<proteinExistence type="predicted"/>
<gene>
    <name evidence="2" type="ORF">KY465_03845</name>
</gene>
<accession>A0ABS6WKE9</accession>
<evidence type="ECO:0000313" key="3">
    <source>
        <dbReference type="Proteomes" id="UP001430804"/>
    </source>
</evidence>
<dbReference type="EMBL" id="JAHWQX010000001">
    <property type="protein sequence ID" value="MBW3096409.1"/>
    <property type="molecule type" value="Genomic_DNA"/>
</dbReference>
<name>A0ABS6WKE9_9HYPH</name>
<protein>
    <recommendedName>
        <fullName evidence="4">Acyl-CoA dehydrogenase</fullName>
    </recommendedName>
</protein>
<evidence type="ECO:0008006" key="4">
    <source>
        <dbReference type="Google" id="ProtNLM"/>
    </source>
</evidence>
<keyword evidence="3" id="KW-1185">Reference proteome</keyword>
<evidence type="ECO:0000313" key="2">
    <source>
        <dbReference type="EMBL" id="MBW3096409.1"/>
    </source>
</evidence>
<dbReference type="RefSeq" id="WP_219200074.1">
    <property type="nucleotide sequence ID" value="NZ_JAHWQX010000001.1"/>
</dbReference>
<dbReference type="Proteomes" id="UP001430804">
    <property type="component" value="Unassembled WGS sequence"/>
</dbReference>
<reference evidence="2" key="1">
    <citation type="submission" date="2021-07" db="EMBL/GenBank/DDBJ databases">
        <title>Pseudohoeflea marina sp. nov. a polyhydroxyalcanoate-producing bacterium.</title>
        <authorList>
            <person name="Zheng W."/>
            <person name="Yu S."/>
            <person name="Huang Y."/>
        </authorList>
    </citation>
    <scope>NUCLEOTIDE SEQUENCE</scope>
    <source>
        <strain evidence="2">DP4N28-3</strain>
    </source>
</reference>
<feature type="region of interest" description="Disordered" evidence="1">
    <location>
        <begin position="1"/>
        <end position="42"/>
    </location>
</feature>
<sequence length="423" mass="44515">MKGHHTADMADEQKPGAQNADVASKGRSTRCEEDCATGAGPAQRVPDTLAAALEAVAARAGAADAGEATLEADVKLLLAAGGAQLAIIYGGLMSAHTDKRTVPVSKGAEDAAPKANIDAVFDFLRQVGRANLSLGRLLEGHFNAVRLIGLYGTAAQRASAFLAAQRHGLFGVWGADAAAPVRLVRTAADSYRLTGGKRFASGLGSVGCAVVTARDEDEALQLLMIDVDDADRGDPSAWQTDGMRATLSGDYDFTGLSITEDALLGPPGAYLQEPHFEGGVWRYVAVQLGGLEALCEAARQHVRVKPGLAGSVLNQARVAQIAIACENARLWSRQAAQLVERADAGEAAVAYGLLARESFEQNAVQAMAIADRLTGTASHFSGHPIERIRRDLGFFLRQANLDGKLEKAARHVIETPTAMGEQW</sequence>
<feature type="compositionally biased region" description="Basic and acidic residues" evidence="1">
    <location>
        <begin position="1"/>
        <end position="14"/>
    </location>
</feature>
<evidence type="ECO:0000256" key="1">
    <source>
        <dbReference type="SAM" id="MobiDB-lite"/>
    </source>
</evidence>
<comment type="caution">
    <text evidence="2">The sequence shown here is derived from an EMBL/GenBank/DDBJ whole genome shotgun (WGS) entry which is preliminary data.</text>
</comment>
<organism evidence="2 3">
    <name type="scientific">Pseudohoeflea coraliihabitans</name>
    <dbReference type="NCBI Taxonomy" id="2860393"/>
    <lineage>
        <taxon>Bacteria</taxon>
        <taxon>Pseudomonadati</taxon>
        <taxon>Pseudomonadota</taxon>
        <taxon>Alphaproteobacteria</taxon>
        <taxon>Hyphomicrobiales</taxon>
        <taxon>Rhizobiaceae</taxon>
        <taxon>Pseudohoeflea</taxon>
    </lineage>
</organism>